<evidence type="ECO:0000313" key="1">
    <source>
        <dbReference type="EMBL" id="KAH0460043.1"/>
    </source>
</evidence>
<reference evidence="1 2" key="1">
    <citation type="journal article" date="2021" name="Hortic Res">
        <title>Chromosome-scale assembly of the Dendrobium chrysotoxum genome enhances the understanding of orchid evolution.</title>
        <authorList>
            <person name="Zhang Y."/>
            <person name="Zhang G.Q."/>
            <person name="Zhang D."/>
            <person name="Liu X.D."/>
            <person name="Xu X.Y."/>
            <person name="Sun W.H."/>
            <person name="Yu X."/>
            <person name="Zhu X."/>
            <person name="Wang Z.W."/>
            <person name="Zhao X."/>
            <person name="Zhong W.Y."/>
            <person name="Chen H."/>
            <person name="Yin W.L."/>
            <person name="Huang T."/>
            <person name="Niu S.C."/>
            <person name="Liu Z.J."/>
        </authorList>
    </citation>
    <scope>NUCLEOTIDE SEQUENCE [LARGE SCALE GENOMIC DNA]</scope>
    <source>
        <strain evidence="1">Lindl</strain>
    </source>
</reference>
<gene>
    <name evidence="1" type="ORF">IEQ34_010706</name>
</gene>
<keyword evidence="2" id="KW-1185">Reference proteome</keyword>
<protein>
    <submittedName>
        <fullName evidence="1">Uncharacterized protein</fullName>
    </submittedName>
</protein>
<dbReference type="Proteomes" id="UP000775213">
    <property type="component" value="Unassembled WGS sequence"/>
</dbReference>
<organism evidence="1 2">
    <name type="scientific">Dendrobium chrysotoxum</name>
    <name type="common">Orchid</name>
    <dbReference type="NCBI Taxonomy" id="161865"/>
    <lineage>
        <taxon>Eukaryota</taxon>
        <taxon>Viridiplantae</taxon>
        <taxon>Streptophyta</taxon>
        <taxon>Embryophyta</taxon>
        <taxon>Tracheophyta</taxon>
        <taxon>Spermatophyta</taxon>
        <taxon>Magnoliopsida</taxon>
        <taxon>Liliopsida</taxon>
        <taxon>Asparagales</taxon>
        <taxon>Orchidaceae</taxon>
        <taxon>Epidendroideae</taxon>
        <taxon>Malaxideae</taxon>
        <taxon>Dendrobiinae</taxon>
        <taxon>Dendrobium</taxon>
    </lineage>
</organism>
<dbReference type="EMBL" id="JAGFBR010000010">
    <property type="protein sequence ID" value="KAH0460043.1"/>
    <property type="molecule type" value="Genomic_DNA"/>
</dbReference>
<dbReference type="AlphaFoldDB" id="A0AAV7GWE7"/>
<name>A0AAV7GWE7_DENCH</name>
<evidence type="ECO:0000313" key="2">
    <source>
        <dbReference type="Proteomes" id="UP000775213"/>
    </source>
</evidence>
<proteinExistence type="predicted"/>
<sequence length="100" mass="11285">MELKDHVLKLTTASREETVANKETVMFDPSRMIEFDVNKNCIGSGHNRYHVVPFGGKTTRFRGPQVITVYPTVPFGGETAIHESTVRLSPKRSKYGLKFT</sequence>
<accession>A0AAV7GWE7</accession>
<comment type="caution">
    <text evidence="1">The sequence shown here is derived from an EMBL/GenBank/DDBJ whole genome shotgun (WGS) entry which is preliminary data.</text>
</comment>